<organism evidence="3">
    <name type="scientific">viral metagenome</name>
    <dbReference type="NCBI Taxonomy" id="1070528"/>
    <lineage>
        <taxon>unclassified sequences</taxon>
        <taxon>metagenomes</taxon>
        <taxon>organismal metagenomes</taxon>
    </lineage>
</organism>
<dbReference type="EMBL" id="MN739535">
    <property type="protein sequence ID" value="QHT11509.1"/>
    <property type="molecule type" value="Genomic_DNA"/>
</dbReference>
<proteinExistence type="predicted"/>
<sequence length="210" mass="24423">MKLELLILLITVLVLVNTYFEGKLLSKLKKYEKYYKMVFFAFVGLCIYLYIKKNPNNYKDFVTNSNGYIKYLPIDRNTASIITPIIDFTSSSISKELNNNYNVYNYPNNRKSVTFSNQNQNQNQNHNLSKQQQKILYSGNTSTKRSVSETKKKYVASSQNWHCKHCKKQLPAWFEVDHVIKLEYGGSNAIDNLEALCRDCHGRKTACENL</sequence>
<accession>A0A6C0D6H0</accession>
<dbReference type="SMART" id="SM00507">
    <property type="entry name" value="HNHc"/>
    <property type="match status" value="1"/>
</dbReference>
<dbReference type="InterPro" id="IPR002711">
    <property type="entry name" value="HNH"/>
</dbReference>
<feature type="domain" description="HNH nuclease" evidence="2">
    <location>
        <begin position="150"/>
        <end position="202"/>
    </location>
</feature>
<reference evidence="3" key="1">
    <citation type="journal article" date="2020" name="Nature">
        <title>Giant virus diversity and host interactions through global metagenomics.</title>
        <authorList>
            <person name="Schulz F."/>
            <person name="Roux S."/>
            <person name="Paez-Espino D."/>
            <person name="Jungbluth S."/>
            <person name="Walsh D.A."/>
            <person name="Denef V.J."/>
            <person name="McMahon K.D."/>
            <person name="Konstantinidis K.T."/>
            <person name="Eloe-Fadrosh E.A."/>
            <person name="Kyrpides N.C."/>
            <person name="Woyke T."/>
        </authorList>
    </citation>
    <scope>NUCLEOTIDE SEQUENCE</scope>
    <source>
        <strain evidence="3">GVMAG-M-3300023174-116</strain>
    </source>
</reference>
<feature type="transmembrane region" description="Helical" evidence="1">
    <location>
        <begin position="34"/>
        <end position="51"/>
    </location>
</feature>
<evidence type="ECO:0000259" key="2">
    <source>
        <dbReference type="SMART" id="SM00507"/>
    </source>
</evidence>
<keyword evidence="1" id="KW-0472">Membrane</keyword>
<keyword evidence="1" id="KW-0812">Transmembrane</keyword>
<protein>
    <recommendedName>
        <fullName evidence="2">HNH nuclease domain-containing protein</fullName>
    </recommendedName>
</protein>
<name>A0A6C0D6H0_9ZZZZ</name>
<dbReference type="Gene3D" id="1.10.30.50">
    <property type="match status" value="1"/>
</dbReference>
<dbReference type="InterPro" id="IPR003615">
    <property type="entry name" value="HNH_nuc"/>
</dbReference>
<keyword evidence="1" id="KW-1133">Transmembrane helix</keyword>
<dbReference type="GO" id="GO:0004519">
    <property type="term" value="F:endonuclease activity"/>
    <property type="evidence" value="ECO:0007669"/>
    <property type="project" value="InterPro"/>
</dbReference>
<dbReference type="CDD" id="cd00085">
    <property type="entry name" value="HNHc"/>
    <property type="match status" value="1"/>
</dbReference>
<dbReference type="AlphaFoldDB" id="A0A6C0D6H0"/>
<dbReference type="Pfam" id="PF01844">
    <property type="entry name" value="HNH"/>
    <property type="match status" value="1"/>
</dbReference>
<evidence type="ECO:0000313" key="3">
    <source>
        <dbReference type="EMBL" id="QHT11509.1"/>
    </source>
</evidence>
<evidence type="ECO:0000256" key="1">
    <source>
        <dbReference type="SAM" id="Phobius"/>
    </source>
</evidence>
<dbReference type="GO" id="GO:0003676">
    <property type="term" value="F:nucleic acid binding"/>
    <property type="evidence" value="ECO:0007669"/>
    <property type="project" value="InterPro"/>
</dbReference>
<dbReference type="GO" id="GO:0008270">
    <property type="term" value="F:zinc ion binding"/>
    <property type="evidence" value="ECO:0007669"/>
    <property type="project" value="InterPro"/>
</dbReference>